<dbReference type="Proteomes" id="UP001652621">
    <property type="component" value="Unplaced"/>
</dbReference>
<feature type="region of interest" description="Disordered" evidence="1">
    <location>
        <begin position="303"/>
        <end position="325"/>
    </location>
</feature>
<accession>A0A1I8M5G9</accession>
<reference evidence="4" key="2">
    <citation type="submission" date="2025-04" db="UniProtKB">
        <authorList>
            <consortium name="RefSeq"/>
        </authorList>
    </citation>
    <scope>IDENTIFICATION</scope>
    <source>
        <strain evidence="4">Aabys</strain>
    </source>
</reference>
<dbReference type="RefSeq" id="XP_005187894.1">
    <property type="nucleotide sequence ID" value="XM_005187837.3"/>
</dbReference>
<protein>
    <submittedName>
        <fullName evidence="4">Uncharacterized protein LOC101892633</fullName>
    </submittedName>
</protein>
<keyword evidence="3" id="KW-1185">Reference proteome</keyword>
<organism evidence="2">
    <name type="scientific">Musca domestica</name>
    <name type="common">House fly</name>
    <dbReference type="NCBI Taxonomy" id="7370"/>
    <lineage>
        <taxon>Eukaryota</taxon>
        <taxon>Metazoa</taxon>
        <taxon>Ecdysozoa</taxon>
        <taxon>Arthropoda</taxon>
        <taxon>Hexapoda</taxon>
        <taxon>Insecta</taxon>
        <taxon>Pterygota</taxon>
        <taxon>Neoptera</taxon>
        <taxon>Endopterygota</taxon>
        <taxon>Diptera</taxon>
        <taxon>Brachycera</taxon>
        <taxon>Muscomorpha</taxon>
        <taxon>Muscoidea</taxon>
        <taxon>Muscidae</taxon>
        <taxon>Musca</taxon>
    </lineage>
</organism>
<dbReference type="STRING" id="7370.A0A1I8M5G9"/>
<sequence>MSHLLKRTKKSCIKLIRKISNKQIFLKRLEEEDISTDVDISVEAKERDINQNENICMQPQQQKLSTCYKKHKDKSHSPLSSTEDITKERTKRKLPIHLEDLSSDKPVLQSLTSKLFLTADGYEFQRLQQLRSDTASEIIPYDPEFAKCSARECSRERPTSLFSEEEDFDDVEKKIEVVFEKVKYKEDVRYLRHTPSTCSLDNYIIRDEDDNEELTQPTDEEHILNTTNLMQNQNNNNNTICRTRNSFNGIDNQMFTSSMPGECLADAKREDDTTTRGLQNPAINRYACEFQESSDNCDGIQLELQHSPQQPPPQQHHYYHTSSQPSNQNLLPLNVSLGCITDGNYHQLFIGEQRDAFYKLTPVVKWDINGNSLEDDDFPVFDANHHLNNSPAKSSLRSSSTTLETWLEVE</sequence>
<dbReference type="eggNOG" id="ENOG502T96W">
    <property type="taxonomic scope" value="Eukaryota"/>
</dbReference>
<gene>
    <name evidence="2" type="primary">101892633</name>
    <name evidence="4" type="synonym">LOC101892633</name>
</gene>
<evidence type="ECO:0000313" key="2">
    <source>
        <dbReference type="EnsemblMetazoa" id="MDOA001436-PA"/>
    </source>
</evidence>
<evidence type="ECO:0000313" key="3">
    <source>
        <dbReference type="Proteomes" id="UP001652621"/>
    </source>
</evidence>
<proteinExistence type="predicted"/>
<dbReference type="GeneID" id="101892633"/>
<dbReference type="KEGG" id="mde:101892633"/>
<evidence type="ECO:0000256" key="1">
    <source>
        <dbReference type="SAM" id="MobiDB-lite"/>
    </source>
</evidence>
<evidence type="ECO:0000313" key="4">
    <source>
        <dbReference type="RefSeq" id="XP_005187894.1"/>
    </source>
</evidence>
<name>A0A1I8M5G9_MUSDO</name>
<dbReference type="VEuPathDB" id="VectorBase:MDOA001436"/>
<dbReference type="OrthoDB" id="8034177at2759"/>
<dbReference type="AlphaFoldDB" id="A0A1I8M5G9"/>
<reference evidence="2" key="1">
    <citation type="submission" date="2020-05" db="UniProtKB">
        <authorList>
            <consortium name="EnsemblMetazoa"/>
        </authorList>
    </citation>
    <scope>IDENTIFICATION</scope>
    <source>
        <strain evidence="2">Aabys</strain>
    </source>
</reference>
<dbReference type="EnsemblMetazoa" id="MDOA001436-RA">
    <property type="protein sequence ID" value="MDOA001436-PA"/>
    <property type="gene ID" value="MDOA001436"/>
</dbReference>
<dbReference type="VEuPathDB" id="VectorBase:MDOMA2_000868"/>